<proteinExistence type="predicted"/>
<organism evidence="2">
    <name type="scientific">marine sediment metagenome</name>
    <dbReference type="NCBI Taxonomy" id="412755"/>
    <lineage>
        <taxon>unclassified sequences</taxon>
        <taxon>metagenomes</taxon>
        <taxon>ecological metagenomes</taxon>
    </lineage>
</organism>
<dbReference type="InterPro" id="IPR037523">
    <property type="entry name" value="VOC_core"/>
</dbReference>
<evidence type="ECO:0000313" key="2">
    <source>
        <dbReference type="EMBL" id="KKL20047.1"/>
    </source>
</evidence>
<accession>A0A0F9C1D5</accession>
<dbReference type="SUPFAM" id="SSF54593">
    <property type="entry name" value="Glyoxalase/Bleomycin resistance protein/Dihydroxybiphenyl dioxygenase"/>
    <property type="match status" value="1"/>
</dbReference>
<reference evidence="2" key="1">
    <citation type="journal article" date="2015" name="Nature">
        <title>Complex archaea that bridge the gap between prokaryotes and eukaryotes.</title>
        <authorList>
            <person name="Spang A."/>
            <person name="Saw J.H."/>
            <person name="Jorgensen S.L."/>
            <person name="Zaremba-Niedzwiedzka K."/>
            <person name="Martijn J."/>
            <person name="Lind A.E."/>
            <person name="van Eijk R."/>
            <person name="Schleper C."/>
            <person name="Guy L."/>
            <person name="Ettema T.J."/>
        </authorList>
    </citation>
    <scope>NUCLEOTIDE SEQUENCE</scope>
</reference>
<evidence type="ECO:0000259" key="1">
    <source>
        <dbReference type="PROSITE" id="PS51819"/>
    </source>
</evidence>
<protein>
    <recommendedName>
        <fullName evidence="1">VOC domain-containing protein</fullName>
    </recommendedName>
</protein>
<name>A0A0F9C1D5_9ZZZZ</name>
<sequence>MLAIGDIHVYVSDFERALKFWADGLRLNVAEKERTPHSGFARLDFPDGGPSLRLFAGMTPWDADARFALEGRPAVRFDITTTDLDATLVRLIEYGGRQVDEIETYEASRVVTVADPDGNTFELLEIPAGDTPEA</sequence>
<dbReference type="Gene3D" id="3.10.180.10">
    <property type="entry name" value="2,3-Dihydroxybiphenyl 1,2-Dioxygenase, domain 1"/>
    <property type="match status" value="1"/>
</dbReference>
<dbReference type="EMBL" id="LAZR01038252">
    <property type="protein sequence ID" value="KKL20047.1"/>
    <property type="molecule type" value="Genomic_DNA"/>
</dbReference>
<comment type="caution">
    <text evidence="2">The sequence shown here is derived from an EMBL/GenBank/DDBJ whole genome shotgun (WGS) entry which is preliminary data.</text>
</comment>
<dbReference type="AlphaFoldDB" id="A0A0F9C1D5"/>
<dbReference type="Pfam" id="PF00903">
    <property type="entry name" value="Glyoxalase"/>
    <property type="match status" value="1"/>
</dbReference>
<dbReference type="InterPro" id="IPR029068">
    <property type="entry name" value="Glyas_Bleomycin-R_OHBP_Dase"/>
</dbReference>
<dbReference type="InterPro" id="IPR004360">
    <property type="entry name" value="Glyas_Fos-R_dOase_dom"/>
</dbReference>
<gene>
    <name evidence="2" type="ORF">LCGC14_2459360</name>
</gene>
<dbReference type="PROSITE" id="PS51819">
    <property type="entry name" value="VOC"/>
    <property type="match status" value="1"/>
</dbReference>
<feature type="domain" description="VOC" evidence="1">
    <location>
        <begin position="3"/>
        <end position="126"/>
    </location>
</feature>